<dbReference type="Pfam" id="PF03413">
    <property type="entry name" value="PepSY"/>
    <property type="match status" value="2"/>
</dbReference>
<name>A0ABY6GAV2_9BURK</name>
<reference evidence="3" key="1">
    <citation type="submission" date="2022-09" db="EMBL/GenBank/DDBJ databases">
        <title>The complete genome of Acidovorax sp. 5MLIR.</title>
        <authorList>
            <person name="Liu L."/>
            <person name="Yue J."/>
            <person name="Yang F."/>
            <person name="Yuan J."/>
            <person name="Li L."/>
        </authorList>
    </citation>
    <scope>NUCLEOTIDE SEQUENCE</scope>
    <source>
        <strain evidence="3">5MLIR</strain>
    </source>
</reference>
<evidence type="ECO:0000256" key="1">
    <source>
        <dbReference type="SAM" id="SignalP"/>
    </source>
</evidence>
<feature type="domain" description="PepSY" evidence="2">
    <location>
        <begin position="125"/>
        <end position="182"/>
    </location>
</feature>
<sequence length="186" mass="19265">MKHLAPSAMGPALRAASLGLASLAFIAAGSAPAHAETPAQWQAALQQTRITLAQAIDNAEAAAAGRAIDAQLEIDEGAPRFEVELITPQGAHTEVHVDAGTGAVLRQQDKGPASTKDRQRLEGSRITLQQAIDAALRHTPGTAVDADFGNDWGRSVISVDVLTPTGQRMEVKLNPANGALIGAKAD</sequence>
<dbReference type="Proteomes" id="UP001162800">
    <property type="component" value="Chromosome"/>
</dbReference>
<organism evidence="3 4">
    <name type="scientific">Comamonas endophytica</name>
    <dbReference type="NCBI Taxonomy" id="2949090"/>
    <lineage>
        <taxon>Bacteria</taxon>
        <taxon>Pseudomonadati</taxon>
        <taxon>Pseudomonadota</taxon>
        <taxon>Betaproteobacteria</taxon>
        <taxon>Burkholderiales</taxon>
        <taxon>Comamonadaceae</taxon>
        <taxon>Comamonas</taxon>
    </lineage>
</organism>
<dbReference type="RefSeq" id="WP_231042290.1">
    <property type="nucleotide sequence ID" value="NZ_CP106881.1"/>
</dbReference>
<accession>A0ABY6GAV2</accession>
<feature type="domain" description="PepSY" evidence="2">
    <location>
        <begin position="49"/>
        <end position="107"/>
    </location>
</feature>
<keyword evidence="1" id="KW-0732">Signal</keyword>
<dbReference type="InterPro" id="IPR025711">
    <property type="entry name" value="PepSY"/>
</dbReference>
<evidence type="ECO:0000313" key="3">
    <source>
        <dbReference type="EMBL" id="UYG51517.1"/>
    </source>
</evidence>
<gene>
    <name evidence="3" type="ORF">M9799_15905</name>
</gene>
<proteinExistence type="predicted"/>
<evidence type="ECO:0000259" key="2">
    <source>
        <dbReference type="Pfam" id="PF03413"/>
    </source>
</evidence>
<dbReference type="EMBL" id="CP106881">
    <property type="protein sequence ID" value="UYG51517.1"/>
    <property type="molecule type" value="Genomic_DNA"/>
</dbReference>
<evidence type="ECO:0000313" key="4">
    <source>
        <dbReference type="Proteomes" id="UP001162800"/>
    </source>
</evidence>
<protein>
    <submittedName>
        <fullName evidence="3">PepSY domain-containing protein</fullName>
    </submittedName>
</protein>
<feature type="signal peptide" evidence="1">
    <location>
        <begin position="1"/>
        <end position="35"/>
    </location>
</feature>
<feature type="chain" id="PRO_5046800925" evidence="1">
    <location>
        <begin position="36"/>
        <end position="186"/>
    </location>
</feature>
<keyword evidence="4" id="KW-1185">Reference proteome</keyword>
<dbReference type="Gene3D" id="3.10.450.40">
    <property type="match status" value="2"/>
</dbReference>